<dbReference type="Pfam" id="PF13472">
    <property type="entry name" value="Lipase_GDSL_2"/>
    <property type="match status" value="1"/>
</dbReference>
<dbReference type="PANTHER" id="PTHR30383">
    <property type="entry name" value="THIOESTERASE 1/PROTEASE 1/LYSOPHOSPHOLIPASE L1"/>
    <property type="match status" value="1"/>
</dbReference>
<dbReference type="EMBL" id="BJYS01000043">
    <property type="protein sequence ID" value="GEO06731.1"/>
    <property type="molecule type" value="Genomic_DNA"/>
</dbReference>
<reference evidence="2 3" key="1">
    <citation type="submission" date="2019-07" db="EMBL/GenBank/DDBJ databases">
        <title>Whole genome shotgun sequence of Adhaeribacter aerolatus NBRC 106133.</title>
        <authorList>
            <person name="Hosoyama A."/>
            <person name="Uohara A."/>
            <person name="Ohji S."/>
            <person name="Ichikawa N."/>
        </authorList>
    </citation>
    <scope>NUCLEOTIDE SEQUENCE [LARGE SCALE GENOMIC DNA]</scope>
    <source>
        <strain evidence="2 3">NBRC 106133</strain>
    </source>
</reference>
<protein>
    <submittedName>
        <fullName evidence="2">Lipase</fullName>
    </submittedName>
</protein>
<accession>A0A512B448</accession>
<dbReference type="Proteomes" id="UP000321532">
    <property type="component" value="Unassembled WGS sequence"/>
</dbReference>
<dbReference type="CDD" id="cd01834">
    <property type="entry name" value="SGNH_hydrolase_like_2"/>
    <property type="match status" value="1"/>
</dbReference>
<dbReference type="InterPro" id="IPR013830">
    <property type="entry name" value="SGNH_hydro"/>
</dbReference>
<comment type="caution">
    <text evidence="2">The sequence shown here is derived from an EMBL/GenBank/DDBJ whole genome shotgun (WGS) entry which is preliminary data.</text>
</comment>
<evidence type="ECO:0000313" key="2">
    <source>
        <dbReference type="EMBL" id="GEO06731.1"/>
    </source>
</evidence>
<dbReference type="RefSeq" id="WP_146903384.1">
    <property type="nucleotide sequence ID" value="NZ_BJYS01000043.1"/>
</dbReference>
<dbReference type="SUPFAM" id="SSF52266">
    <property type="entry name" value="SGNH hydrolase"/>
    <property type="match status" value="1"/>
</dbReference>
<dbReference type="AlphaFoldDB" id="A0A512B448"/>
<dbReference type="NCBIfam" id="TIGR01409">
    <property type="entry name" value="TAT_signal_seq"/>
    <property type="match status" value="1"/>
</dbReference>
<dbReference type="InterPro" id="IPR036514">
    <property type="entry name" value="SGNH_hydro_sf"/>
</dbReference>
<sequence>MSDYNPSDRRGFLKKAALGGLLTVGIPAIISEAFAAEKPKKITLKQNAVILFQGDSITDAGRKKDNMDYNSPSALGSGYAFLAAADMLLQHPGKSLRVYNKGISGNKVYQLAERWDNDALALKPDVLSILIGVNDFWHKLNGNYAGTIQTYRDDFKKLLDRTKQQLPEVKLIIGEPFAVTGIKAVDEKWYPAFNEYRQAAREIADAYGAVFIPYQSVFDKAQKSAPGVYWTYDGVHPSLAGARLMAQAWLETVKG</sequence>
<feature type="domain" description="SGNH hydrolase-type esterase" evidence="1">
    <location>
        <begin position="54"/>
        <end position="244"/>
    </location>
</feature>
<dbReference type="Gene3D" id="3.40.50.1110">
    <property type="entry name" value="SGNH hydrolase"/>
    <property type="match status" value="1"/>
</dbReference>
<dbReference type="InterPro" id="IPR006311">
    <property type="entry name" value="TAT_signal"/>
</dbReference>
<dbReference type="PANTHER" id="PTHR30383:SF5">
    <property type="entry name" value="SGNH HYDROLASE-TYPE ESTERASE DOMAIN-CONTAINING PROTEIN"/>
    <property type="match status" value="1"/>
</dbReference>
<dbReference type="InterPro" id="IPR051532">
    <property type="entry name" value="Ester_Hydrolysis_Enzymes"/>
</dbReference>
<evidence type="ECO:0000313" key="3">
    <source>
        <dbReference type="Proteomes" id="UP000321532"/>
    </source>
</evidence>
<dbReference type="GO" id="GO:0004622">
    <property type="term" value="F:phosphatidylcholine lysophospholipase activity"/>
    <property type="evidence" value="ECO:0007669"/>
    <property type="project" value="TreeGrafter"/>
</dbReference>
<proteinExistence type="predicted"/>
<keyword evidence="3" id="KW-1185">Reference proteome</keyword>
<evidence type="ECO:0000259" key="1">
    <source>
        <dbReference type="Pfam" id="PF13472"/>
    </source>
</evidence>
<organism evidence="2 3">
    <name type="scientific">Adhaeribacter aerolatus</name>
    <dbReference type="NCBI Taxonomy" id="670289"/>
    <lineage>
        <taxon>Bacteria</taxon>
        <taxon>Pseudomonadati</taxon>
        <taxon>Bacteroidota</taxon>
        <taxon>Cytophagia</taxon>
        <taxon>Cytophagales</taxon>
        <taxon>Hymenobacteraceae</taxon>
        <taxon>Adhaeribacter</taxon>
    </lineage>
</organism>
<dbReference type="OrthoDB" id="9794725at2"/>
<gene>
    <name evidence="2" type="ORF">AAE02nite_43950</name>
</gene>
<dbReference type="PROSITE" id="PS51318">
    <property type="entry name" value="TAT"/>
    <property type="match status" value="1"/>
</dbReference>
<dbReference type="InterPro" id="IPR019546">
    <property type="entry name" value="TAT_signal_bac_arc"/>
</dbReference>
<name>A0A512B448_9BACT</name>